<dbReference type="PRINTS" id="PR00344">
    <property type="entry name" value="BCTRLSENSOR"/>
</dbReference>
<evidence type="ECO:0000256" key="5">
    <source>
        <dbReference type="ARBA" id="ARBA00022777"/>
    </source>
</evidence>
<dbReference type="SUPFAM" id="SSF55874">
    <property type="entry name" value="ATPase domain of HSP90 chaperone/DNA topoisomerase II/histidine kinase"/>
    <property type="match status" value="1"/>
</dbReference>
<sequence length="518" mass="58059">MVVTVTLLQRTLSMTSAVTRRWRPRSLLQLVLLAFLVVMLPLAVLMIQAGQAISELSRLADDSARQAVEETRRARSLGALALEMERAARQYAVVEQESLLEIFDQRLEEFGDLLAQQRQLLPDDPDVAALEAQLDRLAELPELPMEAFTARLVEFLTFAQHTEAMRRATNRRIDERIEGIRARAEAVQVRLWWQTAALVSASLVLMLLFTRLIIHPIRQLERRILGIGSAGGDTRQTSRSFKGPAELVALDERLDWLASRLDELEAQKQQFLRHMSHELKTPLASVREGSSLLADGVAGEVTPRQREILELIDTSGRELQQLIEQLLDYNLLQHNRQLDIERQDVATVAKEVLAKHRLALDSKQMRVSCFDGPLAWELDRTATVRILDNLISNAVAYGEDGGVLEIRARPLHDRLVIEVANSGEPIAEEDSARLFEAFFQGRGRRKGPLKGSGIGLSVAADCARLQHGSLELVDDARLAVCFRLTLPRRAPAPEQDLDHEHDHPTLATAGDHSRNDTP</sequence>
<feature type="domain" description="Histidine kinase" evidence="8">
    <location>
        <begin position="274"/>
        <end position="490"/>
    </location>
</feature>
<evidence type="ECO:0000313" key="10">
    <source>
        <dbReference type="Proteomes" id="UP000198807"/>
    </source>
</evidence>
<dbReference type="InterPro" id="IPR036890">
    <property type="entry name" value="HATPase_C_sf"/>
</dbReference>
<dbReference type="InterPro" id="IPR005467">
    <property type="entry name" value="His_kinase_dom"/>
</dbReference>
<protein>
    <recommendedName>
        <fullName evidence="2">histidine kinase</fullName>
        <ecNumber evidence="2">2.7.13.3</ecNumber>
    </recommendedName>
</protein>
<evidence type="ECO:0000256" key="7">
    <source>
        <dbReference type="SAM" id="MobiDB-lite"/>
    </source>
</evidence>
<dbReference type="Pfam" id="PF02518">
    <property type="entry name" value="HATPase_c"/>
    <property type="match status" value="1"/>
</dbReference>
<dbReference type="Pfam" id="PF00512">
    <property type="entry name" value="HisKA"/>
    <property type="match status" value="1"/>
</dbReference>
<name>A0A1H7MMY5_9GAMM</name>
<dbReference type="InterPro" id="IPR050736">
    <property type="entry name" value="Sensor_HK_Regulatory"/>
</dbReference>
<evidence type="ECO:0000256" key="4">
    <source>
        <dbReference type="ARBA" id="ARBA00022679"/>
    </source>
</evidence>
<dbReference type="EMBL" id="FOBC01000007">
    <property type="protein sequence ID" value="SEL11977.1"/>
    <property type="molecule type" value="Genomic_DNA"/>
</dbReference>
<dbReference type="GO" id="GO:0000155">
    <property type="term" value="F:phosphorelay sensor kinase activity"/>
    <property type="evidence" value="ECO:0007669"/>
    <property type="project" value="InterPro"/>
</dbReference>
<dbReference type="SMART" id="SM00387">
    <property type="entry name" value="HATPase_c"/>
    <property type="match status" value="1"/>
</dbReference>
<dbReference type="SMART" id="SM00388">
    <property type="entry name" value="HisKA"/>
    <property type="match status" value="1"/>
</dbReference>
<evidence type="ECO:0000313" key="9">
    <source>
        <dbReference type="EMBL" id="SEL11977.1"/>
    </source>
</evidence>
<dbReference type="InterPro" id="IPR004358">
    <property type="entry name" value="Sig_transdc_His_kin-like_C"/>
</dbReference>
<evidence type="ECO:0000256" key="6">
    <source>
        <dbReference type="ARBA" id="ARBA00023012"/>
    </source>
</evidence>
<gene>
    <name evidence="9" type="ORF">SAMN04488129_1079</name>
</gene>
<dbReference type="Proteomes" id="UP000198807">
    <property type="component" value="Unassembled WGS sequence"/>
</dbReference>
<dbReference type="AlphaFoldDB" id="A0A1H7MMY5"/>
<dbReference type="InterPro" id="IPR003661">
    <property type="entry name" value="HisK_dim/P_dom"/>
</dbReference>
<evidence type="ECO:0000259" key="8">
    <source>
        <dbReference type="PROSITE" id="PS50109"/>
    </source>
</evidence>
<dbReference type="InterPro" id="IPR036097">
    <property type="entry name" value="HisK_dim/P_sf"/>
</dbReference>
<evidence type="ECO:0000256" key="1">
    <source>
        <dbReference type="ARBA" id="ARBA00000085"/>
    </source>
</evidence>
<keyword evidence="4" id="KW-0808">Transferase</keyword>
<dbReference type="STRING" id="650850.SAMN04488129_1079"/>
<dbReference type="Gene3D" id="3.30.565.10">
    <property type="entry name" value="Histidine kinase-like ATPase, C-terminal domain"/>
    <property type="match status" value="1"/>
</dbReference>
<dbReference type="Gene3D" id="1.10.287.130">
    <property type="match status" value="1"/>
</dbReference>
<keyword evidence="6" id="KW-0902">Two-component regulatory system</keyword>
<dbReference type="InterPro" id="IPR003594">
    <property type="entry name" value="HATPase_dom"/>
</dbReference>
<keyword evidence="3" id="KW-0597">Phosphoprotein</keyword>
<reference evidence="10" key="1">
    <citation type="submission" date="2016-10" db="EMBL/GenBank/DDBJ databases">
        <authorList>
            <person name="Varghese N."/>
            <person name="Submissions S."/>
        </authorList>
    </citation>
    <scope>NUCLEOTIDE SEQUENCE [LARGE SCALE GENOMIC DNA]</scope>
    <source>
        <strain evidence="10">CGMCC 1.9150</strain>
    </source>
</reference>
<organism evidence="9 10">
    <name type="scientific">Halomonas daqiaonensis</name>
    <dbReference type="NCBI Taxonomy" id="650850"/>
    <lineage>
        <taxon>Bacteria</taxon>
        <taxon>Pseudomonadati</taxon>
        <taxon>Pseudomonadota</taxon>
        <taxon>Gammaproteobacteria</taxon>
        <taxon>Oceanospirillales</taxon>
        <taxon>Halomonadaceae</taxon>
        <taxon>Halomonas</taxon>
    </lineage>
</organism>
<keyword evidence="5 9" id="KW-0418">Kinase</keyword>
<evidence type="ECO:0000256" key="3">
    <source>
        <dbReference type="ARBA" id="ARBA00022553"/>
    </source>
</evidence>
<proteinExistence type="predicted"/>
<accession>A0A1H7MMY5</accession>
<comment type="catalytic activity">
    <reaction evidence="1">
        <text>ATP + protein L-histidine = ADP + protein N-phospho-L-histidine.</text>
        <dbReference type="EC" id="2.7.13.3"/>
    </reaction>
</comment>
<dbReference type="SUPFAM" id="SSF47384">
    <property type="entry name" value="Homodimeric domain of signal transducing histidine kinase"/>
    <property type="match status" value="1"/>
</dbReference>
<keyword evidence="10" id="KW-1185">Reference proteome</keyword>
<dbReference type="PANTHER" id="PTHR43711">
    <property type="entry name" value="TWO-COMPONENT HISTIDINE KINASE"/>
    <property type="match status" value="1"/>
</dbReference>
<dbReference type="PANTHER" id="PTHR43711:SF1">
    <property type="entry name" value="HISTIDINE KINASE 1"/>
    <property type="match status" value="1"/>
</dbReference>
<dbReference type="CDD" id="cd00082">
    <property type="entry name" value="HisKA"/>
    <property type="match status" value="1"/>
</dbReference>
<feature type="region of interest" description="Disordered" evidence="7">
    <location>
        <begin position="492"/>
        <end position="518"/>
    </location>
</feature>
<dbReference type="PROSITE" id="PS50109">
    <property type="entry name" value="HIS_KIN"/>
    <property type="match status" value="1"/>
</dbReference>
<dbReference type="EC" id="2.7.13.3" evidence="2"/>
<evidence type="ECO:0000256" key="2">
    <source>
        <dbReference type="ARBA" id="ARBA00012438"/>
    </source>
</evidence>